<protein>
    <recommendedName>
        <fullName evidence="5">DUF4175 family protein</fullName>
    </recommendedName>
</protein>
<dbReference type="OrthoDB" id="780137at2"/>
<evidence type="ECO:0000256" key="2">
    <source>
        <dbReference type="SAM" id="Phobius"/>
    </source>
</evidence>
<evidence type="ECO:0008006" key="5">
    <source>
        <dbReference type="Google" id="ProtNLM"/>
    </source>
</evidence>
<dbReference type="RefSeq" id="WP_125431461.1">
    <property type="nucleotide sequence ID" value="NZ_RWIS01000009.1"/>
</dbReference>
<organism evidence="3 4">
    <name type="scientific">Hymenobacter metallilatus</name>
    <dbReference type="NCBI Taxonomy" id="2493666"/>
    <lineage>
        <taxon>Bacteria</taxon>
        <taxon>Pseudomonadati</taxon>
        <taxon>Bacteroidota</taxon>
        <taxon>Cytophagia</taxon>
        <taxon>Cytophagales</taxon>
        <taxon>Hymenobacteraceae</taxon>
        <taxon>Hymenobacter</taxon>
    </lineage>
</organism>
<feature type="compositionally biased region" description="Basic and acidic residues" evidence="1">
    <location>
        <begin position="516"/>
        <end position="525"/>
    </location>
</feature>
<sequence>MSPLLATSAPTAEPIRRAARAWAGRRTVVLLLPVLGVGSVLAMAALVWPTARVAVGCLTGVLAGVVGWLLWRIWQEPLSGIARRLNRQHPQLEDSAALLLRPTPELNLLEQLQQQRLLARVPELAAAGPLLPVRWRTEAAALLGLLLLAAGIGWGRPGTAPAVAPTAAPVALHFSEEPAQPAAAPRIRQTRLRVLPPAYTRQPAFSPATPSFRCPQGSQVQWLVTVSRATRQAPVLELGGRRIPLQPVPNQPTEFMVSQPLTATTLYRLRLGAQTSDDYAIEVQPDQAPTLRIITPKAYTLVEFGRPPQVNIQAQLHDDYGLTRARLVATIAQGQGEAVKFREVVTELSAGLAGQPKAATLRPVLHLPALGLTYGDEVYFYLQTWDNHQQAARSDTYLVQWEDTTVQESTLDVSLGVNTAPAYFRSQRQIIIDTEKLLAEQKRLTGAVLLDRSNGIGFDQKVLRMRYGKFLGEEADETIGAATRPPVADAPAEEPGLGSVVAEDHTETTPAAPEQHSADDGHDHGAPPVAPGTSDHEALTAELMDPYIHHHDDAETADFLEPTVKAKLRAVLSEMWEAELRLRTGRPREALPYEYRALRLLKQVQQQTRAYVKKAGFTPPPMPEATTRLTGELAGATAPSRRQQLPAPARQPTIRAALATLGQYQHTGRAAAGSAAALELAGQELARAALRQPGAYLGALRELRRLASGIRAGQPPPSVDLGRIERALTELLPPPSPAPTARPLPGNRLSRRYLQELSR</sequence>
<keyword evidence="2" id="KW-0472">Membrane</keyword>
<keyword evidence="2" id="KW-1133">Transmembrane helix</keyword>
<name>A0A3R9P8P0_9BACT</name>
<evidence type="ECO:0000256" key="1">
    <source>
        <dbReference type="SAM" id="MobiDB-lite"/>
    </source>
</evidence>
<keyword evidence="2" id="KW-0812">Transmembrane</keyword>
<reference evidence="3 4" key="1">
    <citation type="submission" date="2018-12" db="EMBL/GenBank/DDBJ databases">
        <authorList>
            <person name="Feng G."/>
            <person name="Zhu H."/>
        </authorList>
    </citation>
    <scope>NUCLEOTIDE SEQUENCE [LARGE SCALE GENOMIC DNA]</scope>
    <source>
        <strain evidence="3 4">9PBR-2</strain>
    </source>
</reference>
<feature type="region of interest" description="Disordered" evidence="1">
    <location>
        <begin position="505"/>
        <end position="534"/>
    </location>
</feature>
<evidence type="ECO:0000313" key="3">
    <source>
        <dbReference type="EMBL" id="RSK31108.1"/>
    </source>
</evidence>
<evidence type="ECO:0000313" key="4">
    <source>
        <dbReference type="Proteomes" id="UP000280066"/>
    </source>
</evidence>
<dbReference type="EMBL" id="RWIS01000009">
    <property type="protein sequence ID" value="RSK31108.1"/>
    <property type="molecule type" value="Genomic_DNA"/>
</dbReference>
<gene>
    <name evidence="3" type="ORF">EI290_13890</name>
</gene>
<dbReference type="AlphaFoldDB" id="A0A3R9P8P0"/>
<feature type="transmembrane region" description="Helical" evidence="2">
    <location>
        <begin position="27"/>
        <end position="47"/>
    </location>
</feature>
<proteinExistence type="predicted"/>
<keyword evidence="4" id="KW-1185">Reference proteome</keyword>
<feature type="transmembrane region" description="Helical" evidence="2">
    <location>
        <begin position="53"/>
        <end position="74"/>
    </location>
</feature>
<dbReference type="Proteomes" id="UP000280066">
    <property type="component" value="Unassembled WGS sequence"/>
</dbReference>
<comment type="caution">
    <text evidence="3">The sequence shown here is derived from an EMBL/GenBank/DDBJ whole genome shotgun (WGS) entry which is preliminary data.</text>
</comment>
<accession>A0A3R9P8P0</accession>